<feature type="compositionally biased region" description="Polar residues" evidence="11">
    <location>
        <begin position="11"/>
        <end position="25"/>
    </location>
</feature>
<dbReference type="GO" id="GO:0006893">
    <property type="term" value="P:Golgi to plasma membrane transport"/>
    <property type="evidence" value="ECO:0007669"/>
    <property type="project" value="TreeGrafter"/>
</dbReference>
<name>A0AAV5AFC4_9AGAM</name>
<feature type="compositionally biased region" description="Basic and acidic residues" evidence="11">
    <location>
        <begin position="656"/>
        <end position="667"/>
    </location>
</feature>
<proteinExistence type="inferred from homology"/>
<evidence type="ECO:0000259" key="12">
    <source>
        <dbReference type="PROSITE" id="PS50003"/>
    </source>
</evidence>
<comment type="subcellular location">
    <subcellularLocation>
        <location evidence="4">Cell projection</location>
        <location evidence="4">Growth cone</location>
    </subcellularLocation>
    <subcellularLocation>
        <location evidence="3">Cytoplasm</location>
        <location evidence="3">Perinuclear region</location>
    </subcellularLocation>
    <subcellularLocation>
        <location evidence="2">Cytoplasmic vesicle</location>
        <location evidence="2">Secretory vesicle</location>
    </subcellularLocation>
</comment>
<evidence type="ECO:0000256" key="4">
    <source>
        <dbReference type="ARBA" id="ARBA00004624"/>
    </source>
</evidence>
<dbReference type="Gene3D" id="1.20.58.1210">
    <property type="entry name" value="Exo84p, N-terminal helical domain"/>
    <property type="match status" value="1"/>
</dbReference>
<dbReference type="Gene3D" id="1.20.58.1220">
    <property type="entry name" value="Exo84p, C-terminal helical domain"/>
    <property type="match status" value="1"/>
</dbReference>
<dbReference type="SUPFAM" id="SSF50729">
    <property type="entry name" value="PH domain-like"/>
    <property type="match status" value="1"/>
</dbReference>
<keyword evidence="14" id="KW-1185">Reference proteome</keyword>
<feature type="compositionally biased region" description="Basic and acidic residues" evidence="11">
    <location>
        <begin position="86"/>
        <end position="99"/>
    </location>
</feature>
<comment type="caution">
    <text evidence="13">The sequence shown here is derived from an EMBL/GenBank/DDBJ whole genome shotgun (WGS) entry which is preliminary data.</text>
</comment>
<dbReference type="InterPro" id="IPR042561">
    <property type="entry name" value="Exo84_C_1"/>
</dbReference>
<dbReference type="PANTHER" id="PTHR21426:SF12">
    <property type="entry name" value="EXOCYST COMPLEX COMPONENT 8"/>
    <property type="match status" value="1"/>
</dbReference>
<dbReference type="GO" id="GO:0048471">
    <property type="term" value="C:perinuclear region of cytoplasm"/>
    <property type="evidence" value="ECO:0007669"/>
    <property type="project" value="UniProtKB-SubCell"/>
</dbReference>
<dbReference type="Gene3D" id="2.30.29.30">
    <property type="entry name" value="Pleckstrin-homology domain (PH domain)/Phosphotyrosine-binding domain (PTB)"/>
    <property type="match status" value="1"/>
</dbReference>
<accession>A0AAV5AFC4</accession>
<feature type="domain" description="PH" evidence="12">
    <location>
        <begin position="232"/>
        <end position="335"/>
    </location>
</feature>
<organism evidence="13 14">
    <name type="scientific">Clathrus columnatus</name>
    <dbReference type="NCBI Taxonomy" id="1419009"/>
    <lineage>
        <taxon>Eukaryota</taxon>
        <taxon>Fungi</taxon>
        <taxon>Dikarya</taxon>
        <taxon>Basidiomycota</taxon>
        <taxon>Agaricomycotina</taxon>
        <taxon>Agaricomycetes</taxon>
        <taxon>Phallomycetidae</taxon>
        <taxon>Phallales</taxon>
        <taxon>Clathraceae</taxon>
        <taxon>Clathrus</taxon>
    </lineage>
</organism>
<dbReference type="Pfam" id="PF25345">
    <property type="entry name" value="PH_EXO84"/>
    <property type="match status" value="1"/>
</dbReference>
<dbReference type="InterPro" id="IPR001849">
    <property type="entry name" value="PH_domain"/>
</dbReference>
<dbReference type="GO" id="GO:0000145">
    <property type="term" value="C:exocyst"/>
    <property type="evidence" value="ECO:0007669"/>
    <property type="project" value="InterPro"/>
</dbReference>
<evidence type="ECO:0000256" key="5">
    <source>
        <dbReference type="ARBA" id="ARBA00007210"/>
    </source>
</evidence>
<dbReference type="PROSITE" id="PS50003">
    <property type="entry name" value="PH_DOMAIN"/>
    <property type="match status" value="1"/>
</dbReference>
<evidence type="ECO:0000256" key="8">
    <source>
        <dbReference type="ARBA" id="ARBA00022448"/>
    </source>
</evidence>
<dbReference type="Pfam" id="PF16528">
    <property type="entry name" value="Exo84_C"/>
    <property type="match status" value="1"/>
</dbReference>
<dbReference type="InterPro" id="IPR011993">
    <property type="entry name" value="PH-like_dom_sf"/>
</dbReference>
<dbReference type="GO" id="GO:0015031">
    <property type="term" value="P:protein transport"/>
    <property type="evidence" value="ECO:0007669"/>
    <property type="project" value="UniProtKB-KW"/>
</dbReference>
<evidence type="ECO:0000313" key="14">
    <source>
        <dbReference type="Proteomes" id="UP001050691"/>
    </source>
</evidence>
<dbReference type="SUPFAM" id="SSF74788">
    <property type="entry name" value="Cullin repeat-like"/>
    <property type="match status" value="1"/>
</dbReference>
<protein>
    <recommendedName>
        <fullName evidence="6">Exocyst complex component 8</fullName>
    </recommendedName>
    <alternativeName>
        <fullName evidence="7">Exocyst complex component EXO84</fullName>
    </alternativeName>
</protein>
<gene>
    <name evidence="13" type="ORF">Clacol_006122</name>
</gene>
<sequence>MSLRKQRPDGNPSTNGKLRQPQQRIGRNGTRVEDRIKQRMSMRYADISAPTDLQAIPDIPALPINFRTNIPGSIREEDEFGIQKEPQAKDPRRDLKSMEQDDFDPEIYLKSKLANSTEAELKALESSLKTSKDLTLADLQKSVFNNYEQFMSISKDVVSLENDLLELKSSLSEWKSMPSLLQVEDAATNDRRRVTRSSVADLRTLYASQLQTLHTTIEGSAKFVPAMPGRHIIAEQGDITALNPATYRPEHSVHFVLLDDSLLVAKQRQKRTGGTGKLVADRCWTLADLVVQDLKDTNDVTNVVKIRHGKETFVYRFEQLKDKKTWLVSFRQASEELAARRRKEREGEHERRRSVWADGNSTLKIPDIDKMPPLPDWLNDYAASQGLSNSKEKEERDTRFVDDFVDDLTVAIALREWDKATAMVQDGENRVSTTPLLGPKIPPLKTSLINALLITLSDPMQRKSSIMHLSSLLESLQAGVQARRAFLKMRGELIQQRIRALRFEGSVELYISDLATVIFTSIKHTCEWFLATFTDHDTASSLVYWAKGQIEKYAEMFRKQVHGSDISPQTVEECLEITRIQGRKLLRENSLDFSHLLEELLKQPIQETSPTPPPSKPTLPPLERVTSMNLSTEDLSTIITSSPRPARPPRNLPPRSQDRPRSVPRPE</sequence>
<feature type="region of interest" description="Disordered" evidence="11">
    <location>
        <begin position="73"/>
        <end position="101"/>
    </location>
</feature>
<evidence type="ECO:0000256" key="10">
    <source>
        <dbReference type="ARBA" id="ARBA00022927"/>
    </source>
</evidence>
<dbReference type="GO" id="GO:0006887">
    <property type="term" value="P:exocytosis"/>
    <property type="evidence" value="ECO:0007669"/>
    <property type="project" value="UniProtKB-KW"/>
</dbReference>
<feature type="region of interest" description="Disordered" evidence="11">
    <location>
        <begin position="1"/>
        <end position="34"/>
    </location>
</feature>
<evidence type="ECO:0000313" key="13">
    <source>
        <dbReference type="EMBL" id="GJJ11884.1"/>
    </source>
</evidence>
<dbReference type="InterPro" id="IPR033961">
    <property type="entry name" value="Exo84"/>
</dbReference>
<dbReference type="GO" id="GO:0030133">
    <property type="term" value="C:transport vesicle"/>
    <property type="evidence" value="ECO:0007669"/>
    <property type="project" value="UniProtKB-SubCell"/>
</dbReference>
<evidence type="ECO:0000256" key="1">
    <source>
        <dbReference type="ARBA" id="ARBA00002660"/>
    </source>
</evidence>
<evidence type="ECO:0000256" key="11">
    <source>
        <dbReference type="SAM" id="MobiDB-lite"/>
    </source>
</evidence>
<feature type="region of interest" description="Disordered" evidence="11">
    <location>
        <begin position="603"/>
        <end position="667"/>
    </location>
</feature>
<dbReference type="AlphaFoldDB" id="A0AAV5AFC4"/>
<dbReference type="InterPro" id="IPR032403">
    <property type="entry name" value="Exo84_C"/>
</dbReference>
<feature type="compositionally biased region" description="Pro residues" evidence="11">
    <location>
        <begin position="610"/>
        <end position="620"/>
    </location>
</feature>
<reference evidence="13" key="1">
    <citation type="submission" date="2021-10" db="EMBL/GenBank/DDBJ databases">
        <title>De novo Genome Assembly of Clathrus columnatus (Basidiomycota, Fungi) Using Illumina and Nanopore Sequence Data.</title>
        <authorList>
            <person name="Ogiso-Tanaka E."/>
            <person name="Itagaki H."/>
            <person name="Hosoya T."/>
            <person name="Hosaka K."/>
        </authorList>
    </citation>
    <scope>NUCLEOTIDE SEQUENCE</scope>
    <source>
        <strain evidence="13">MO-923</strain>
    </source>
</reference>
<dbReference type="InterPro" id="IPR042560">
    <property type="entry name" value="Exo84_C_2"/>
</dbReference>
<evidence type="ECO:0000256" key="3">
    <source>
        <dbReference type="ARBA" id="ARBA00004556"/>
    </source>
</evidence>
<dbReference type="PANTHER" id="PTHR21426">
    <property type="entry name" value="EXOCYST COMPLEX COMPONENT 8"/>
    <property type="match status" value="1"/>
</dbReference>
<dbReference type="Pfam" id="PF08700">
    <property type="entry name" value="VPS51_Exo84_N"/>
    <property type="match status" value="1"/>
</dbReference>
<evidence type="ECO:0000256" key="2">
    <source>
        <dbReference type="ARBA" id="ARBA00004398"/>
    </source>
</evidence>
<evidence type="ECO:0000256" key="9">
    <source>
        <dbReference type="ARBA" id="ARBA00022483"/>
    </source>
</evidence>
<comment type="similarity">
    <text evidence="5">Belongs to the EXO84 family.</text>
</comment>
<evidence type="ECO:0000256" key="6">
    <source>
        <dbReference type="ARBA" id="ARBA00017509"/>
    </source>
</evidence>
<dbReference type="EMBL" id="BPWL01000007">
    <property type="protein sequence ID" value="GJJ11884.1"/>
    <property type="molecule type" value="Genomic_DNA"/>
</dbReference>
<keyword evidence="10" id="KW-0653">Protein transport</keyword>
<keyword evidence="8" id="KW-0813">Transport</keyword>
<comment type="function">
    <text evidence="1">Component of the exocyst complex involved in the docking of exocytic vesicles with fusion sites on the plasma membrane.</text>
</comment>
<feature type="compositionally biased region" description="Polar residues" evidence="11">
    <location>
        <begin position="626"/>
        <end position="642"/>
    </location>
</feature>
<keyword evidence="9" id="KW-0268">Exocytosis</keyword>
<dbReference type="Proteomes" id="UP001050691">
    <property type="component" value="Unassembled WGS sequence"/>
</dbReference>
<dbReference type="InterPro" id="IPR016159">
    <property type="entry name" value="Cullin_repeat-like_dom_sf"/>
</dbReference>
<evidence type="ECO:0000256" key="7">
    <source>
        <dbReference type="ARBA" id="ARBA00021269"/>
    </source>
</evidence>